<accession>A0A7J7KD48</accession>
<evidence type="ECO:0000313" key="3">
    <source>
        <dbReference type="EMBL" id="KAF6035466.1"/>
    </source>
</evidence>
<feature type="domain" description="Chromo" evidence="2">
    <location>
        <begin position="220"/>
        <end position="261"/>
    </location>
</feature>
<dbReference type="SUPFAM" id="SSF54160">
    <property type="entry name" value="Chromo domain-like"/>
    <property type="match status" value="1"/>
</dbReference>
<dbReference type="PROSITE" id="PS50013">
    <property type="entry name" value="CHROMO_2"/>
    <property type="match status" value="1"/>
</dbReference>
<evidence type="ECO:0000313" key="4">
    <source>
        <dbReference type="Proteomes" id="UP000593567"/>
    </source>
</evidence>
<protein>
    <recommendedName>
        <fullName evidence="2">Chromo domain-containing protein</fullName>
    </recommendedName>
</protein>
<dbReference type="AlphaFoldDB" id="A0A7J7KD48"/>
<dbReference type="Proteomes" id="UP000593567">
    <property type="component" value="Unassembled WGS sequence"/>
</dbReference>
<reference evidence="3" key="1">
    <citation type="submission" date="2020-06" db="EMBL/GenBank/DDBJ databases">
        <title>Draft genome of Bugula neritina, a colonial animal packing powerful symbionts and potential medicines.</title>
        <authorList>
            <person name="Rayko M."/>
        </authorList>
    </citation>
    <scope>NUCLEOTIDE SEQUENCE [LARGE SCALE GENOMIC DNA]</scope>
    <source>
        <strain evidence="3">Kwan_BN1</strain>
    </source>
</reference>
<name>A0A7J7KD48_BUGNE</name>
<comment type="caution">
    <text evidence="3">The sequence shown here is derived from an EMBL/GenBank/DDBJ whole genome shotgun (WGS) entry which is preliminary data.</text>
</comment>
<feature type="compositionally biased region" description="Low complexity" evidence="1">
    <location>
        <begin position="182"/>
        <end position="200"/>
    </location>
</feature>
<keyword evidence="4" id="KW-1185">Reference proteome</keyword>
<feature type="region of interest" description="Disordered" evidence="1">
    <location>
        <begin position="182"/>
        <end position="201"/>
    </location>
</feature>
<dbReference type="EMBL" id="VXIV02000874">
    <property type="protein sequence ID" value="KAF6035466.1"/>
    <property type="molecule type" value="Genomic_DNA"/>
</dbReference>
<organism evidence="3 4">
    <name type="scientific">Bugula neritina</name>
    <name type="common">Brown bryozoan</name>
    <name type="synonym">Sertularia neritina</name>
    <dbReference type="NCBI Taxonomy" id="10212"/>
    <lineage>
        <taxon>Eukaryota</taxon>
        <taxon>Metazoa</taxon>
        <taxon>Spiralia</taxon>
        <taxon>Lophotrochozoa</taxon>
        <taxon>Bryozoa</taxon>
        <taxon>Gymnolaemata</taxon>
        <taxon>Cheilostomatida</taxon>
        <taxon>Flustrina</taxon>
        <taxon>Buguloidea</taxon>
        <taxon>Bugulidae</taxon>
        <taxon>Bugula</taxon>
    </lineage>
</organism>
<dbReference type="InterPro" id="IPR016197">
    <property type="entry name" value="Chromo-like_dom_sf"/>
</dbReference>
<dbReference type="Gene3D" id="2.40.50.40">
    <property type="match status" value="1"/>
</dbReference>
<sequence length="338" mass="37076">MAASTTTASVIKITHCNLCKEVFMQQPNEKPSSRCNKCITKRGCPNCQYVMAIHAAKCHRCGQSMRSLTVKTKQAALAKQFEYGAHRKRKHSLTKQRICNMSAYAHGAGFGLITFMLKPDAREQLTVITSGVSSEHTKESIEAMKDLLLGSITLRPSTASTTASTNSHVAYTMSSTHIGSTNTTTLTNTSTTASSASTTSQVPASRNRLLATSSSKRKLWAIEKICKIRGSRALVKWKGYKTPTWEPVRNVKHTVFYQQLMILAWRVLAAVTGETGNPTKTGEEVNVLKLGLTQVTAILKLTVQKQANGEIKAFLTKQSSRTEIRQTLAAHLEVMAQI</sequence>
<evidence type="ECO:0000256" key="1">
    <source>
        <dbReference type="SAM" id="MobiDB-lite"/>
    </source>
</evidence>
<evidence type="ECO:0000259" key="2">
    <source>
        <dbReference type="PROSITE" id="PS50013"/>
    </source>
</evidence>
<dbReference type="InterPro" id="IPR000953">
    <property type="entry name" value="Chromo/chromo_shadow_dom"/>
</dbReference>
<proteinExistence type="predicted"/>
<gene>
    <name evidence="3" type="ORF">EB796_006230</name>
</gene>